<sequence length="410" mass="44724">MFLLLALSSLASRAPDTGASQCTELNGCRRMFDIVWGCLVTVVACIWVSVHPNVPAPSPKEPEKSAGQWNWLIWHLRDTLGPLKQRLKLMFAALLAPELIVGFAGRQLWMARSFAEKYDVSLAHGFFIGMGGFIDDDGHPIVTCAQISANPDLLIGIQSVSTATLKDKSKGDLFSKGIALCQGLWFVAQCIARRVQNLPLSELEVATLAFATINAFTWLLWWGKPLDVRDPIVIHSPRPAEPRVPPYVSRVTQLLILFTGVCSDDEFAPGATGVTSVPAFWCAATADISDASYTLAMACEFLCAVLFGAIHLAAWGNAFPTPFESWLWRAATLAIVAPPAILVCLTALDAFSNVVNFFPSDTLGNAFLSIGGIFYATGRLFLLVLPFTTLRALPYKTFVDVDWSVYVPHL</sequence>
<dbReference type="PANTHER" id="PTHR35043">
    <property type="entry name" value="TRANSCRIPTION FACTOR DOMAIN-CONTAINING PROTEIN"/>
    <property type="match status" value="1"/>
</dbReference>
<feature type="chain" id="PRO_5034187210" evidence="2">
    <location>
        <begin position="20"/>
        <end position="410"/>
    </location>
</feature>
<evidence type="ECO:0000313" key="3">
    <source>
        <dbReference type="EMBL" id="KAF7303482.1"/>
    </source>
</evidence>
<name>A0A8H6W3D0_9AGAR</name>
<feature type="transmembrane region" description="Helical" evidence="1">
    <location>
        <begin position="293"/>
        <end position="314"/>
    </location>
</feature>
<keyword evidence="2" id="KW-0732">Signal</keyword>
<reference evidence="3" key="1">
    <citation type="submission" date="2020-05" db="EMBL/GenBank/DDBJ databases">
        <title>Mycena genomes resolve the evolution of fungal bioluminescence.</title>
        <authorList>
            <person name="Tsai I.J."/>
        </authorList>
    </citation>
    <scope>NUCLEOTIDE SEQUENCE</scope>
    <source>
        <strain evidence="3">171206Taipei</strain>
    </source>
</reference>
<dbReference type="EMBL" id="JACAZF010000005">
    <property type="protein sequence ID" value="KAF7303482.1"/>
    <property type="molecule type" value="Genomic_DNA"/>
</dbReference>
<feature type="signal peptide" evidence="2">
    <location>
        <begin position="1"/>
        <end position="19"/>
    </location>
</feature>
<feature type="transmembrane region" description="Helical" evidence="1">
    <location>
        <begin position="326"/>
        <end position="348"/>
    </location>
</feature>
<accession>A0A8H6W3D0</accession>
<evidence type="ECO:0000256" key="2">
    <source>
        <dbReference type="SAM" id="SignalP"/>
    </source>
</evidence>
<keyword evidence="1" id="KW-1133">Transmembrane helix</keyword>
<dbReference type="Proteomes" id="UP000636479">
    <property type="component" value="Unassembled WGS sequence"/>
</dbReference>
<evidence type="ECO:0000256" key="1">
    <source>
        <dbReference type="SAM" id="Phobius"/>
    </source>
</evidence>
<gene>
    <name evidence="3" type="ORF">MIND_00577200</name>
</gene>
<organism evidence="3 4">
    <name type="scientific">Mycena indigotica</name>
    <dbReference type="NCBI Taxonomy" id="2126181"/>
    <lineage>
        <taxon>Eukaryota</taxon>
        <taxon>Fungi</taxon>
        <taxon>Dikarya</taxon>
        <taxon>Basidiomycota</taxon>
        <taxon>Agaricomycotina</taxon>
        <taxon>Agaricomycetes</taxon>
        <taxon>Agaricomycetidae</taxon>
        <taxon>Agaricales</taxon>
        <taxon>Marasmiineae</taxon>
        <taxon>Mycenaceae</taxon>
        <taxon>Mycena</taxon>
    </lineage>
</organism>
<dbReference type="AlphaFoldDB" id="A0A8H6W3D0"/>
<proteinExistence type="predicted"/>
<protein>
    <submittedName>
        <fullName evidence="3">Uncharacterized protein</fullName>
    </submittedName>
</protein>
<dbReference type="GeneID" id="59345049"/>
<feature type="transmembrane region" description="Helical" evidence="1">
    <location>
        <begin position="368"/>
        <end position="387"/>
    </location>
</feature>
<comment type="caution">
    <text evidence="3">The sequence shown here is derived from an EMBL/GenBank/DDBJ whole genome shotgun (WGS) entry which is preliminary data.</text>
</comment>
<keyword evidence="1" id="KW-0812">Transmembrane</keyword>
<keyword evidence="4" id="KW-1185">Reference proteome</keyword>
<dbReference type="PANTHER" id="PTHR35043:SF7">
    <property type="entry name" value="TRANSCRIPTION FACTOR DOMAIN-CONTAINING PROTEIN"/>
    <property type="match status" value="1"/>
</dbReference>
<keyword evidence="1" id="KW-0472">Membrane</keyword>
<dbReference type="OrthoDB" id="9451547at2759"/>
<evidence type="ECO:0000313" key="4">
    <source>
        <dbReference type="Proteomes" id="UP000636479"/>
    </source>
</evidence>
<dbReference type="RefSeq" id="XP_037220454.1">
    <property type="nucleotide sequence ID" value="XM_037362533.1"/>
</dbReference>